<keyword evidence="8" id="KW-0133">Cell shape</keyword>
<comment type="similarity">
    <text evidence="2">Belongs to the UppP family.</text>
</comment>
<keyword evidence="6 17" id="KW-0812">Transmembrane</keyword>
<evidence type="ECO:0000256" key="1">
    <source>
        <dbReference type="ARBA" id="ARBA00004651"/>
    </source>
</evidence>
<evidence type="ECO:0000256" key="12">
    <source>
        <dbReference type="ARBA" id="ARBA00023251"/>
    </source>
</evidence>
<organism evidence="18 19">
    <name type="scientific">Tengunoibacter tsumagoiensis</name>
    <dbReference type="NCBI Taxonomy" id="2014871"/>
    <lineage>
        <taxon>Bacteria</taxon>
        <taxon>Bacillati</taxon>
        <taxon>Chloroflexota</taxon>
        <taxon>Ktedonobacteria</taxon>
        <taxon>Ktedonobacterales</taxon>
        <taxon>Dictyobacteraceae</taxon>
        <taxon>Tengunoibacter</taxon>
    </lineage>
</organism>
<evidence type="ECO:0000256" key="5">
    <source>
        <dbReference type="ARBA" id="ARBA00022475"/>
    </source>
</evidence>
<dbReference type="GO" id="GO:0050380">
    <property type="term" value="F:undecaprenyl-diphosphatase activity"/>
    <property type="evidence" value="ECO:0007669"/>
    <property type="project" value="UniProtKB-EC"/>
</dbReference>
<dbReference type="EMBL" id="BIFR01000001">
    <property type="protein sequence ID" value="GCE10210.1"/>
    <property type="molecule type" value="Genomic_DNA"/>
</dbReference>
<keyword evidence="19" id="KW-1185">Reference proteome</keyword>
<sequence>MSSLGHTVIFPGLFGWGHLLNDTGCGGKSCFLPLVVALHLGTSAALILYFWRDWLGFGKTIVQGVIDADVRRGTEAWVPVAVIIACIPAGLLGVFFEEKLKEIFASPILAAGFLVCNGSFLFLGEGLRRRAENKMAKLSPQERATYFRPLNSLTWWEALAVGFAQAFALIPGFSRSGMTMVGGLVVRLTHEDAARFSFLMGTPVILAAGVLEVPKLFHQNMFSLFQIVLGMIICGVAAYFSTKFLMKYFEKGRLDPFAYYCWGFGLLSLIIFWTGLRPY</sequence>
<dbReference type="EC" id="3.6.1.27" evidence="3"/>
<evidence type="ECO:0000256" key="16">
    <source>
        <dbReference type="ARBA" id="ARBA00047594"/>
    </source>
</evidence>
<dbReference type="GO" id="GO:0008360">
    <property type="term" value="P:regulation of cell shape"/>
    <property type="evidence" value="ECO:0007669"/>
    <property type="project" value="UniProtKB-KW"/>
</dbReference>
<proteinExistence type="inferred from homology"/>
<dbReference type="GO" id="GO:0071555">
    <property type="term" value="P:cell wall organization"/>
    <property type="evidence" value="ECO:0007669"/>
    <property type="project" value="UniProtKB-KW"/>
</dbReference>
<keyword evidence="9" id="KW-0573">Peptidoglycan synthesis</keyword>
<dbReference type="Pfam" id="PF02673">
    <property type="entry name" value="BacA"/>
    <property type="match status" value="1"/>
</dbReference>
<keyword evidence="7" id="KW-0378">Hydrolase</keyword>
<feature type="transmembrane region" description="Helical" evidence="17">
    <location>
        <begin position="257"/>
        <end position="276"/>
    </location>
</feature>
<keyword evidence="12" id="KW-0046">Antibiotic resistance</keyword>
<evidence type="ECO:0000256" key="3">
    <source>
        <dbReference type="ARBA" id="ARBA00012374"/>
    </source>
</evidence>
<feature type="transmembrane region" description="Helical" evidence="17">
    <location>
        <begin position="30"/>
        <end position="51"/>
    </location>
</feature>
<dbReference type="GO" id="GO:0009252">
    <property type="term" value="P:peptidoglycan biosynthetic process"/>
    <property type="evidence" value="ECO:0007669"/>
    <property type="project" value="UniProtKB-KW"/>
</dbReference>
<feature type="transmembrane region" description="Helical" evidence="17">
    <location>
        <begin position="76"/>
        <end position="96"/>
    </location>
</feature>
<keyword evidence="11 17" id="KW-0472">Membrane</keyword>
<evidence type="ECO:0000313" key="19">
    <source>
        <dbReference type="Proteomes" id="UP000287352"/>
    </source>
</evidence>
<evidence type="ECO:0000256" key="2">
    <source>
        <dbReference type="ARBA" id="ARBA00010621"/>
    </source>
</evidence>
<accession>A0A401ZTW0</accession>
<feature type="transmembrane region" description="Helical" evidence="17">
    <location>
        <begin position="103"/>
        <end position="123"/>
    </location>
</feature>
<comment type="caution">
    <text evidence="18">The sequence shown here is derived from an EMBL/GenBank/DDBJ whole genome shotgun (WGS) entry which is preliminary data.</text>
</comment>
<dbReference type="GO" id="GO:0005886">
    <property type="term" value="C:plasma membrane"/>
    <property type="evidence" value="ECO:0007669"/>
    <property type="project" value="UniProtKB-SubCell"/>
</dbReference>
<evidence type="ECO:0000256" key="6">
    <source>
        <dbReference type="ARBA" id="ARBA00022692"/>
    </source>
</evidence>
<reference evidence="19" key="1">
    <citation type="submission" date="2018-12" db="EMBL/GenBank/DDBJ databases">
        <title>Tengunoibacter tsumagoiensis gen. nov., sp. nov., Dictyobacter kobayashii sp. nov., D. alpinus sp. nov., and D. joshuensis sp. nov. and description of Dictyobacteraceae fam. nov. within the order Ktedonobacterales isolated from Tengu-no-mugimeshi.</title>
        <authorList>
            <person name="Wang C.M."/>
            <person name="Zheng Y."/>
            <person name="Sakai Y."/>
            <person name="Toyoda A."/>
            <person name="Minakuchi Y."/>
            <person name="Abe K."/>
            <person name="Yokota A."/>
            <person name="Yabe S."/>
        </authorList>
    </citation>
    <scope>NUCLEOTIDE SEQUENCE [LARGE SCALE GENOMIC DNA]</scope>
    <source>
        <strain evidence="19">Uno3</strain>
    </source>
</reference>
<gene>
    <name evidence="18" type="primary">bacA</name>
    <name evidence="18" type="ORF">KTT_00690</name>
</gene>
<feature type="transmembrane region" description="Helical" evidence="17">
    <location>
        <begin position="223"/>
        <end position="245"/>
    </location>
</feature>
<evidence type="ECO:0000256" key="17">
    <source>
        <dbReference type="SAM" id="Phobius"/>
    </source>
</evidence>
<feature type="transmembrane region" description="Helical" evidence="17">
    <location>
        <begin position="193"/>
        <end position="211"/>
    </location>
</feature>
<keyword evidence="10 17" id="KW-1133">Transmembrane helix</keyword>
<evidence type="ECO:0000256" key="10">
    <source>
        <dbReference type="ARBA" id="ARBA00022989"/>
    </source>
</evidence>
<keyword evidence="13" id="KW-0961">Cell wall biogenesis/degradation</keyword>
<evidence type="ECO:0000256" key="11">
    <source>
        <dbReference type="ARBA" id="ARBA00023136"/>
    </source>
</evidence>
<comment type="catalytic activity">
    <reaction evidence="16">
        <text>di-trans,octa-cis-undecaprenyl diphosphate + H2O = di-trans,octa-cis-undecaprenyl phosphate + phosphate + H(+)</text>
        <dbReference type="Rhea" id="RHEA:28094"/>
        <dbReference type="ChEBI" id="CHEBI:15377"/>
        <dbReference type="ChEBI" id="CHEBI:15378"/>
        <dbReference type="ChEBI" id="CHEBI:43474"/>
        <dbReference type="ChEBI" id="CHEBI:58405"/>
        <dbReference type="ChEBI" id="CHEBI:60392"/>
        <dbReference type="EC" id="3.6.1.27"/>
    </reaction>
</comment>
<dbReference type="GO" id="GO:0046677">
    <property type="term" value="P:response to antibiotic"/>
    <property type="evidence" value="ECO:0007669"/>
    <property type="project" value="UniProtKB-KW"/>
</dbReference>
<evidence type="ECO:0000256" key="14">
    <source>
        <dbReference type="ARBA" id="ARBA00032707"/>
    </source>
</evidence>
<evidence type="ECO:0000313" key="18">
    <source>
        <dbReference type="EMBL" id="GCE10210.1"/>
    </source>
</evidence>
<evidence type="ECO:0000256" key="13">
    <source>
        <dbReference type="ARBA" id="ARBA00023316"/>
    </source>
</evidence>
<evidence type="ECO:0000256" key="9">
    <source>
        <dbReference type="ARBA" id="ARBA00022984"/>
    </source>
</evidence>
<dbReference type="Proteomes" id="UP000287352">
    <property type="component" value="Unassembled WGS sequence"/>
</dbReference>
<dbReference type="PANTHER" id="PTHR30622:SF4">
    <property type="entry name" value="UNDECAPRENYL-DIPHOSPHATASE"/>
    <property type="match status" value="1"/>
</dbReference>
<evidence type="ECO:0000256" key="15">
    <source>
        <dbReference type="ARBA" id="ARBA00032932"/>
    </source>
</evidence>
<dbReference type="InterPro" id="IPR003824">
    <property type="entry name" value="UppP"/>
</dbReference>
<dbReference type="PANTHER" id="PTHR30622">
    <property type="entry name" value="UNDECAPRENYL-DIPHOSPHATASE"/>
    <property type="match status" value="1"/>
</dbReference>
<evidence type="ECO:0000256" key="4">
    <source>
        <dbReference type="ARBA" id="ARBA00021581"/>
    </source>
</evidence>
<feature type="transmembrane region" description="Helical" evidence="17">
    <location>
        <begin position="153"/>
        <end position="173"/>
    </location>
</feature>
<comment type="subcellular location">
    <subcellularLocation>
        <location evidence="1">Cell membrane</location>
        <topology evidence="1">Multi-pass membrane protein</topology>
    </subcellularLocation>
</comment>
<evidence type="ECO:0000256" key="7">
    <source>
        <dbReference type="ARBA" id="ARBA00022801"/>
    </source>
</evidence>
<evidence type="ECO:0000256" key="8">
    <source>
        <dbReference type="ARBA" id="ARBA00022960"/>
    </source>
</evidence>
<keyword evidence="5" id="KW-1003">Cell membrane</keyword>
<name>A0A401ZTW0_9CHLR</name>
<dbReference type="AlphaFoldDB" id="A0A401ZTW0"/>
<protein>
    <recommendedName>
        <fullName evidence="4">Undecaprenyl-diphosphatase</fullName>
        <ecNumber evidence="3">3.6.1.27</ecNumber>
    </recommendedName>
    <alternativeName>
        <fullName evidence="15">Bacitracin resistance protein</fullName>
    </alternativeName>
    <alternativeName>
        <fullName evidence="14">Undecaprenyl pyrophosphate phosphatase</fullName>
    </alternativeName>
</protein>